<keyword evidence="3" id="KW-1185">Reference proteome</keyword>
<organism evidence="2 3">
    <name type="scientific">Populus alba x Populus x berolinensis</name>
    <dbReference type="NCBI Taxonomy" id="444605"/>
    <lineage>
        <taxon>Eukaryota</taxon>
        <taxon>Viridiplantae</taxon>
        <taxon>Streptophyta</taxon>
        <taxon>Embryophyta</taxon>
        <taxon>Tracheophyta</taxon>
        <taxon>Spermatophyta</taxon>
        <taxon>Magnoliopsida</taxon>
        <taxon>eudicotyledons</taxon>
        <taxon>Gunneridae</taxon>
        <taxon>Pentapetalae</taxon>
        <taxon>rosids</taxon>
        <taxon>fabids</taxon>
        <taxon>Malpighiales</taxon>
        <taxon>Salicaceae</taxon>
        <taxon>Saliceae</taxon>
        <taxon>Populus</taxon>
    </lineage>
</organism>
<evidence type="ECO:0000313" key="2">
    <source>
        <dbReference type="EMBL" id="KAJ6973901.1"/>
    </source>
</evidence>
<protein>
    <submittedName>
        <fullName evidence="2">Protein PHLOEM PROTEIN 2-LIKE A10-like</fullName>
    </submittedName>
</protein>
<sequence>MDLQLVKKGLLDYTRRKKRWALLLAALGFSTYTAYKVYHFPLLAEKRKRVSKIFGAFVAVAEVISDSAETIGVVSKDFKDFVQSESDQIPNSFKQISKVARSNEFSDALVTLTQALTVGILRGYQANTRRIDNEAGANGNGNESPSFLDKVFDKLCSSAGSGFVSVVVGSFARNLVLGFCEGGLNSNSDLNASATGTDGHDSARKLVDVVCGDKSKELIGDCIQLFVSTAVAVYLDKTMHINTYDEFFAGLTNPKHETKVRGVLVSVCNGAIETLVKTSHQVLTTDDSNTNSSFDSPYLAVDQGESAMENELSGKEAFFSEPKARKSFDEVKENGWVNKVSSTLAVPSNRRFVLDVTGRVTFETVRSFLEFLLENLYNGIRRCVAVFHEVVVDSGLEVVRYVNAKSSVIATVCISLCLHMLDAQFISSYQKKKKVYLMIQSCLLSQKLLVFNLFWN</sequence>
<accession>A0AAD6LV89</accession>
<dbReference type="InterPro" id="IPR019141">
    <property type="entry name" value="DUF2045"/>
</dbReference>
<evidence type="ECO:0000313" key="3">
    <source>
        <dbReference type="Proteomes" id="UP001164929"/>
    </source>
</evidence>
<dbReference type="AlphaFoldDB" id="A0AAD6LV89"/>
<gene>
    <name evidence="2" type="ORF">NC653_034046</name>
</gene>
<reference evidence="2" key="1">
    <citation type="journal article" date="2023" name="Mol. Ecol. Resour.">
        <title>Chromosome-level genome assembly of a triploid poplar Populus alba 'Berolinensis'.</title>
        <authorList>
            <person name="Chen S."/>
            <person name="Yu Y."/>
            <person name="Wang X."/>
            <person name="Wang S."/>
            <person name="Zhang T."/>
            <person name="Zhou Y."/>
            <person name="He R."/>
            <person name="Meng N."/>
            <person name="Wang Y."/>
            <person name="Liu W."/>
            <person name="Liu Z."/>
            <person name="Liu J."/>
            <person name="Guo Q."/>
            <person name="Huang H."/>
            <person name="Sederoff R.R."/>
            <person name="Wang G."/>
            <person name="Qu G."/>
            <person name="Chen S."/>
        </authorList>
    </citation>
    <scope>NUCLEOTIDE SEQUENCE</scope>
    <source>
        <strain evidence="2">SC-2020</strain>
    </source>
</reference>
<evidence type="ECO:0000256" key="1">
    <source>
        <dbReference type="SAM" id="Phobius"/>
    </source>
</evidence>
<dbReference type="EMBL" id="JAQIZT010000014">
    <property type="protein sequence ID" value="KAJ6973901.1"/>
    <property type="molecule type" value="Genomic_DNA"/>
</dbReference>
<keyword evidence="1" id="KW-0812">Transmembrane</keyword>
<comment type="caution">
    <text evidence="2">The sequence shown here is derived from an EMBL/GenBank/DDBJ whole genome shotgun (WGS) entry which is preliminary data.</text>
</comment>
<keyword evidence="1" id="KW-1133">Transmembrane helix</keyword>
<feature type="transmembrane region" description="Helical" evidence="1">
    <location>
        <begin position="20"/>
        <end position="38"/>
    </location>
</feature>
<dbReference type="PANTHER" id="PTHR21477">
    <property type="entry name" value="ZGC:172139"/>
    <property type="match status" value="1"/>
</dbReference>
<keyword evidence="1" id="KW-0472">Membrane</keyword>
<dbReference type="PANTHER" id="PTHR21477:SF31">
    <property type="entry name" value="PROTEIN PHLOEM PROTEIN 2-LIKE A10-LIKE"/>
    <property type="match status" value="1"/>
</dbReference>
<name>A0AAD6LV89_9ROSI</name>
<dbReference type="Proteomes" id="UP001164929">
    <property type="component" value="Chromosome 14"/>
</dbReference>
<proteinExistence type="predicted"/>